<name>A0A6P6RQI3_9EIME</name>
<dbReference type="GeneID" id="34620563"/>
<gene>
    <name evidence="4" type="primary">LOC34620563</name>
</gene>
<feature type="region of interest" description="Disordered" evidence="2">
    <location>
        <begin position="192"/>
        <end position="232"/>
    </location>
</feature>
<feature type="compositionally biased region" description="Polar residues" evidence="2">
    <location>
        <begin position="77"/>
        <end position="100"/>
    </location>
</feature>
<keyword evidence="1" id="KW-0175">Coiled coil</keyword>
<evidence type="ECO:0000256" key="2">
    <source>
        <dbReference type="SAM" id="MobiDB-lite"/>
    </source>
</evidence>
<feature type="compositionally biased region" description="Low complexity" evidence="2">
    <location>
        <begin position="882"/>
        <end position="893"/>
    </location>
</feature>
<organism evidence="3 4">
    <name type="scientific">Cyclospora cayetanensis</name>
    <dbReference type="NCBI Taxonomy" id="88456"/>
    <lineage>
        <taxon>Eukaryota</taxon>
        <taxon>Sar</taxon>
        <taxon>Alveolata</taxon>
        <taxon>Apicomplexa</taxon>
        <taxon>Conoidasida</taxon>
        <taxon>Coccidia</taxon>
        <taxon>Eucoccidiorida</taxon>
        <taxon>Eimeriorina</taxon>
        <taxon>Eimeriidae</taxon>
        <taxon>Cyclospora</taxon>
    </lineage>
</organism>
<proteinExistence type="predicted"/>
<dbReference type="PANTHER" id="PTHR15073:SF1">
    <property type="entry name" value="RETICULOCYTE-BINDING PROTEIN HOMOLOG 2A"/>
    <property type="match status" value="1"/>
</dbReference>
<accession>A0A6P6RQI3</accession>
<feature type="non-terminal residue" evidence="4">
    <location>
        <position position="944"/>
    </location>
</feature>
<feature type="compositionally biased region" description="Basic and acidic residues" evidence="2">
    <location>
        <begin position="441"/>
        <end position="450"/>
    </location>
</feature>
<feature type="compositionally biased region" description="Low complexity" evidence="2">
    <location>
        <begin position="921"/>
        <end position="944"/>
    </location>
</feature>
<keyword evidence="3" id="KW-1185">Reference proteome</keyword>
<evidence type="ECO:0000256" key="1">
    <source>
        <dbReference type="ARBA" id="ARBA00023054"/>
    </source>
</evidence>
<dbReference type="Proteomes" id="UP000515125">
    <property type="component" value="Unplaced"/>
</dbReference>
<feature type="region of interest" description="Disordered" evidence="2">
    <location>
        <begin position="1"/>
        <end position="126"/>
    </location>
</feature>
<feature type="region of interest" description="Disordered" evidence="2">
    <location>
        <begin position="356"/>
        <end position="375"/>
    </location>
</feature>
<dbReference type="RefSeq" id="XP_026190033.1">
    <property type="nucleotide sequence ID" value="XM_026334248.1"/>
</dbReference>
<dbReference type="AlphaFoldDB" id="A0A6P6RQI3"/>
<dbReference type="PANTHER" id="PTHR15073">
    <property type="entry name" value="MICROTUBULE-ASSOCIATED PROTEIN"/>
    <property type="match status" value="1"/>
</dbReference>
<sequence>MQGADDTDKWHDKENVSHDSSSRGFLGSKGTEKGPARSQAPEHQHKPGSSHASRGPLQLVRRLQQSLRRIFADKEPQTATQRSRQPLEQRPTQQEGSQKPSEGGALTTIAAASIPRSNAPPTDVTLSLSALDSDEVGRLGAALATWPLQSPPSQQDSLPPVASAEPWQFGSLYYKGTPPSSTRVAPWRLSKGGVLAPSSADSPVLPQPAARQSSRLSLSHSQPAASAAVLPTPARVAKTIAGEVFSPLHRKSSWSCCSSRDAYGGPPPILLQPQQTPPPLTLRAHSQPDRGAAGALAAGSSSYRTLSQCPVMVAAAAASAADRPRMRRRSTSATGSLQWRCTPVQSSPLHAECAAAEAAATEETSASKRRRVGGPAESVFASQATAGGLAPGMQNNDAELFVTPHSSPLRPHRKGEAASEADATLTDADANGLPPPAQGAHAREGSRADEEMPCVVWESLDAQACPSRSSSRSRGLPLPALALAVSPLCLPLQQSRRRRSSLGLVFPLTGRSSAPVLPSQDLQRQSEESPRQQAAEAAPELSAQLAGGSKGASAEGSRSSMESKGCGGSTDNSQERTTESGSSFAAKGPDSGNSPCGEGRVAHTTAGAFEAATSTPDQAVREAAAAAAAAAAAFLESPSPGSTRKRRRCTQDVCASQTAASAGTLGETTAEAAARAAASQSELTPAKRQRRRSYAGGILTGAAARRLLMQPEAETDEVLASLGVPALSIEETRALRQRQQEEQRLLEEKREKERQQQLLEAERLRKLREEEERRRREQEAQQRLLQQQQEKLQKEREKLEQEQQKQHQQEKLRQEEKKLQQEQQQCTSVASQQPLDPKQSQQQQQPPQKLFTHAPPVGAFDSTVKAPEPAAPRPLLTLPMVPTAGAAPTPAAGNSTTEPMEGTGMPKAGRPILRILRKKNPLQQQQQPQQPQLQQQQQPQLQLQ</sequence>
<feature type="region of interest" description="Disordered" evidence="2">
    <location>
        <begin position="735"/>
        <end position="944"/>
    </location>
</feature>
<feature type="compositionally biased region" description="Basic and acidic residues" evidence="2">
    <location>
        <begin position="1"/>
        <end position="21"/>
    </location>
</feature>
<feature type="compositionally biased region" description="Basic and acidic residues" evidence="2">
    <location>
        <begin position="30"/>
        <end position="45"/>
    </location>
</feature>
<feature type="region of interest" description="Disordered" evidence="2">
    <location>
        <begin position="317"/>
        <end position="339"/>
    </location>
</feature>
<feature type="compositionally biased region" description="Basic and acidic residues" evidence="2">
    <location>
        <begin position="791"/>
        <end position="820"/>
    </location>
</feature>
<feature type="compositionally biased region" description="Low complexity" evidence="2">
    <location>
        <begin position="551"/>
        <end position="560"/>
    </location>
</feature>
<protein>
    <submittedName>
        <fullName evidence="4">Serine/arginine repetitive matrix protein 2</fullName>
    </submittedName>
</protein>
<feature type="compositionally biased region" description="Basic and acidic residues" evidence="2">
    <location>
        <begin position="735"/>
        <end position="780"/>
    </location>
</feature>
<feature type="region of interest" description="Disordered" evidence="2">
    <location>
        <begin position="628"/>
        <end position="650"/>
    </location>
</feature>
<feature type="compositionally biased region" description="Low complexity" evidence="2">
    <location>
        <begin position="57"/>
        <end position="69"/>
    </location>
</feature>
<feature type="region of interest" description="Disordered" evidence="2">
    <location>
        <begin position="508"/>
        <end position="602"/>
    </location>
</feature>
<feature type="region of interest" description="Disordered" evidence="2">
    <location>
        <begin position="265"/>
        <end position="297"/>
    </location>
</feature>
<feature type="compositionally biased region" description="Low complexity" evidence="2">
    <location>
        <begin position="781"/>
        <end position="790"/>
    </location>
</feature>
<feature type="compositionally biased region" description="Low complexity" evidence="2">
    <location>
        <begin position="821"/>
        <end position="850"/>
    </location>
</feature>
<evidence type="ECO:0000313" key="3">
    <source>
        <dbReference type="Proteomes" id="UP000515125"/>
    </source>
</evidence>
<feature type="compositionally biased region" description="Polar residues" evidence="2">
    <location>
        <begin position="115"/>
        <end position="126"/>
    </location>
</feature>
<dbReference type="InterPro" id="IPR051483">
    <property type="entry name" value="MAP7_domain-containing"/>
</dbReference>
<feature type="compositionally biased region" description="Low complexity" evidence="2">
    <location>
        <begin position="208"/>
        <end position="223"/>
    </location>
</feature>
<reference evidence="4" key="1">
    <citation type="submission" date="2025-08" db="UniProtKB">
        <authorList>
            <consortium name="RefSeq"/>
        </authorList>
    </citation>
    <scope>IDENTIFICATION</scope>
</reference>
<evidence type="ECO:0000313" key="4">
    <source>
        <dbReference type="RefSeq" id="XP_026190033.1"/>
    </source>
</evidence>
<dbReference type="OrthoDB" id="349555at2759"/>
<feature type="compositionally biased region" description="Pro residues" evidence="2">
    <location>
        <begin position="265"/>
        <end position="280"/>
    </location>
</feature>
<feature type="region of interest" description="Disordered" evidence="2">
    <location>
        <begin position="387"/>
        <end position="450"/>
    </location>
</feature>